<dbReference type="InterPro" id="IPR036390">
    <property type="entry name" value="WH_DNA-bd_sf"/>
</dbReference>
<keyword evidence="5" id="KW-1185">Reference proteome</keyword>
<dbReference type="GO" id="GO:0042732">
    <property type="term" value="P:D-xylose metabolic process"/>
    <property type="evidence" value="ECO:0007669"/>
    <property type="project" value="UniProtKB-KW"/>
</dbReference>
<dbReference type="PANTHER" id="PTHR18964">
    <property type="entry name" value="ROK (REPRESSOR, ORF, KINASE) FAMILY"/>
    <property type="match status" value="1"/>
</dbReference>
<gene>
    <name evidence="4" type="ORF">GN277_05280</name>
</gene>
<dbReference type="InterPro" id="IPR000600">
    <property type="entry name" value="ROK"/>
</dbReference>
<dbReference type="PANTHER" id="PTHR18964:SF149">
    <property type="entry name" value="BIFUNCTIONAL UDP-N-ACETYLGLUCOSAMINE 2-EPIMERASE_N-ACETYLMANNOSAMINE KINASE"/>
    <property type="match status" value="1"/>
</dbReference>
<name>A0A7X3MEB5_9FIRM</name>
<reference evidence="4 5" key="1">
    <citation type="submission" date="2019-12" db="EMBL/GenBank/DDBJ databases">
        <title>Sporaefaciens musculi gen. nov., sp. nov., a novel bacterium isolated from the caecum of an obese mouse.</title>
        <authorList>
            <person name="Rasmussen T.S."/>
            <person name="Streidl T."/>
            <person name="Hitch T.C.A."/>
            <person name="Wortmann E."/>
            <person name="Deptula P."/>
            <person name="Hansen M."/>
            <person name="Nielsen D.S."/>
            <person name="Clavel T."/>
            <person name="Vogensen F.K."/>
        </authorList>
    </citation>
    <scope>NUCLEOTIDE SEQUENCE [LARGE SCALE GENOMIC DNA]</scope>
    <source>
        <strain evidence="4 5">WCA-9-b2</strain>
    </source>
</reference>
<keyword evidence="3" id="KW-0119">Carbohydrate metabolism</keyword>
<proteinExistence type="inferred from homology"/>
<evidence type="ECO:0000313" key="5">
    <source>
        <dbReference type="Proteomes" id="UP000460412"/>
    </source>
</evidence>
<comment type="similarity">
    <text evidence="2">Belongs to the ROK (NagC/XylR) family.</text>
</comment>
<comment type="function">
    <text evidence="1">Transcriptional repressor of xylose-utilizing enzymes.</text>
</comment>
<keyword evidence="3" id="KW-0859">Xylose metabolism</keyword>
<dbReference type="AlphaFoldDB" id="A0A7X3MEB5"/>
<evidence type="ECO:0000256" key="3">
    <source>
        <dbReference type="ARBA" id="ARBA00022629"/>
    </source>
</evidence>
<dbReference type="SUPFAM" id="SSF53067">
    <property type="entry name" value="Actin-like ATPase domain"/>
    <property type="match status" value="1"/>
</dbReference>
<protein>
    <submittedName>
        <fullName evidence="4">ROK family protein</fullName>
    </submittedName>
</protein>
<dbReference type="Proteomes" id="UP000460412">
    <property type="component" value="Unassembled WGS sequence"/>
</dbReference>
<dbReference type="InterPro" id="IPR043129">
    <property type="entry name" value="ATPase_NBD"/>
</dbReference>
<evidence type="ECO:0000256" key="1">
    <source>
        <dbReference type="ARBA" id="ARBA00002486"/>
    </source>
</evidence>
<evidence type="ECO:0000313" key="4">
    <source>
        <dbReference type="EMBL" id="MXP74813.1"/>
    </source>
</evidence>
<dbReference type="Pfam" id="PF00480">
    <property type="entry name" value="ROK"/>
    <property type="match status" value="1"/>
</dbReference>
<organism evidence="4 5">
    <name type="scientific">Sporofaciens musculi</name>
    <dbReference type="NCBI Taxonomy" id="2681861"/>
    <lineage>
        <taxon>Bacteria</taxon>
        <taxon>Bacillati</taxon>
        <taxon>Bacillota</taxon>
        <taxon>Clostridia</taxon>
        <taxon>Lachnospirales</taxon>
        <taxon>Lachnospiraceae</taxon>
        <taxon>Sporofaciens</taxon>
    </lineage>
</organism>
<dbReference type="InterPro" id="IPR036388">
    <property type="entry name" value="WH-like_DNA-bd_sf"/>
</dbReference>
<comment type="caution">
    <text evidence="4">The sequence shown here is derived from an EMBL/GenBank/DDBJ whole genome shotgun (WGS) entry which is preliminary data.</text>
</comment>
<dbReference type="SUPFAM" id="SSF46785">
    <property type="entry name" value="Winged helix' DNA-binding domain"/>
    <property type="match status" value="1"/>
</dbReference>
<evidence type="ECO:0000256" key="2">
    <source>
        <dbReference type="ARBA" id="ARBA00006479"/>
    </source>
</evidence>
<sequence length="378" mass="42514">MGTDKISANEIKAKNRQNIYQYIRERGSVSKQEIVVDMQLSLPTVTANLDYLKKQGLIDTSGKIKHTGGRNATAFSYIKNARTAIGVDITANHITAVAVDLSGEIVSMERRRIQFNLEDDLYLREIGEVVECVKRDAQIADTNLLGVGISVQSLISNDGEYIEYGKALNFTRRRREEIAAYVPYRSRLVHDSYAAGYRETWTNHKFQNAFYISLSNSVGGSVIIDDAIYEGNTHKGGEIGHLEVVSEGGELCYCGRRGCFDTVCRAGKLTDYTEGSLEEFFHLLENGDETARSLWNTYLDHLSRAIHNVRMLFDGMVILGGYVGAYMGKYLDDIYRRVDERNPFGDRAKDYLVECQYKVEASAAGAALFYIDEFLENI</sequence>
<accession>A0A7X3MEB5</accession>
<dbReference type="RefSeq" id="WP_159750145.1">
    <property type="nucleotide sequence ID" value="NZ_WUQX01000001.1"/>
</dbReference>
<dbReference type="Gene3D" id="1.10.10.10">
    <property type="entry name" value="Winged helix-like DNA-binding domain superfamily/Winged helix DNA-binding domain"/>
    <property type="match status" value="1"/>
</dbReference>
<dbReference type="Gene3D" id="3.30.420.40">
    <property type="match status" value="2"/>
</dbReference>
<dbReference type="EMBL" id="WUQX01000001">
    <property type="protein sequence ID" value="MXP74813.1"/>
    <property type="molecule type" value="Genomic_DNA"/>
</dbReference>